<organism evidence="1 2">
    <name type="scientific">Ogataea philodendri</name>
    <dbReference type="NCBI Taxonomy" id="1378263"/>
    <lineage>
        <taxon>Eukaryota</taxon>
        <taxon>Fungi</taxon>
        <taxon>Dikarya</taxon>
        <taxon>Ascomycota</taxon>
        <taxon>Saccharomycotina</taxon>
        <taxon>Pichiomycetes</taxon>
        <taxon>Pichiales</taxon>
        <taxon>Pichiaceae</taxon>
        <taxon>Ogataea</taxon>
    </lineage>
</organism>
<evidence type="ECO:0000313" key="1">
    <source>
        <dbReference type="EMBL" id="KAH3671670.1"/>
    </source>
</evidence>
<protein>
    <submittedName>
        <fullName evidence="1">Uncharacterized protein</fullName>
    </submittedName>
</protein>
<reference evidence="1" key="1">
    <citation type="journal article" date="2021" name="Open Biol.">
        <title>Shared evolutionary footprints suggest mitochondrial oxidative damage underlies multiple complex I losses in fungi.</title>
        <authorList>
            <person name="Schikora-Tamarit M.A."/>
            <person name="Marcet-Houben M."/>
            <person name="Nosek J."/>
            <person name="Gabaldon T."/>
        </authorList>
    </citation>
    <scope>NUCLEOTIDE SEQUENCE</scope>
    <source>
        <strain evidence="1">CBS6075</strain>
    </source>
</reference>
<keyword evidence="2" id="KW-1185">Reference proteome</keyword>
<evidence type="ECO:0000313" key="2">
    <source>
        <dbReference type="Proteomes" id="UP000769157"/>
    </source>
</evidence>
<comment type="caution">
    <text evidence="1">The sequence shown here is derived from an EMBL/GenBank/DDBJ whole genome shotgun (WGS) entry which is preliminary data.</text>
</comment>
<dbReference type="Proteomes" id="UP000769157">
    <property type="component" value="Unassembled WGS sequence"/>
</dbReference>
<dbReference type="RefSeq" id="XP_046064846.1">
    <property type="nucleotide sequence ID" value="XM_046204774.1"/>
</dbReference>
<proteinExistence type="predicted"/>
<dbReference type="AlphaFoldDB" id="A0A9P8PHD7"/>
<accession>A0A9P8PHD7</accession>
<name>A0A9P8PHD7_9ASCO</name>
<dbReference type="EMBL" id="JAEUBE010000055">
    <property type="protein sequence ID" value="KAH3671670.1"/>
    <property type="molecule type" value="Genomic_DNA"/>
</dbReference>
<dbReference type="GeneID" id="70232343"/>
<reference evidence="1" key="2">
    <citation type="submission" date="2021-01" db="EMBL/GenBank/DDBJ databases">
        <authorList>
            <person name="Schikora-Tamarit M.A."/>
        </authorList>
    </citation>
    <scope>NUCLEOTIDE SEQUENCE</scope>
    <source>
        <strain evidence="1">CBS6075</strain>
    </source>
</reference>
<sequence length="173" mass="18686">MQLYWGWNPIGGNSNPASERHETVVGSTRLDSIKLSFNSCGFWSPVKTASLVSKTSKFISNTFFSSSFGGFLFSSGTRYVGVLAKTLAASTRKPQSMVISNSLSLRELFAAMSTAPSLSKPMDAESSSSSRPVILVIVFLYSIPWSSWYHSVTSPFFRTAIQACLVGSGCIAP</sequence>
<gene>
    <name evidence="1" type="ORF">OGAPHI_000375</name>
</gene>